<sequence>VAAMELPTKRRKRHFYTEEQKVNEKEMSLPPSFPKGTGHDGLKHSGSDGEWDRENEKNVLRECNKKMWIDEHGEAIDSHQQGEVEHSLLDSPAVGRGWTASGTRASVGIADRPDPVEGTGTMSAMVWARSEEAFGSPDRNSDGLRSTRVTLHKDVETEKPRFARNQLEMSGFGRQLSSRLQRWTMGVTAT</sequence>
<proteinExistence type="predicted"/>
<evidence type="ECO:0000313" key="3">
    <source>
        <dbReference type="Proteomes" id="UP000230423"/>
    </source>
</evidence>
<feature type="compositionally biased region" description="Basic and acidic residues" evidence="1">
    <location>
        <begin position="37"/>
        <end position="56"/>
    </location>
</feature>
<feature type="region of interest" description="Disordered" evidence="1">
    <location>
        <begin position="1"/>
        <end position="56"/>
    </location>
</feature>
<protein>
    <submittedName>
        <fullName evidence="2">Uncharacterized protein</fullName>
    </submittedName>
</protein>
<feature type="non-terminal residue" evidence="2">
    <location>
        <position position="190"/>
    </location>
</feature>
<dbReference type="AlphaFoldDB" id="A0A2G9TWJ4"/>
<feature type="compositionally biased region" description="Basic and acidic residues" evidence="1">
    <location>
        <begin position="15"/>
        <end position="27"/>
    </location>
</feature>
<gene>
    <name evidence="2" type="ORF">TELCIR_16049</name>
</gene>
<evidence type="ECO:0000313" key="2">
    <source>
        <dbReference type="EMBL" id="PIO62391.1"/>
    </source>
</evidence>
<evidence type="ECO:0000256" key="1">
    <source>
        <dbReference type="SAM" id="MobiDB-lite"/>
    </source>
</evidence>
<reference evidence="2 3" key="1">
    <citation type="submission" date="2015-09" db="EMBL/GenBank/DDBJ databases">
        <title>Draft genome of the parasitic nematode Teladorsagia circumcincta isolate WARC Sus (inbred).</title>
        <authorList>
            <person name="Mitreva M."/>
        </authorList>
    </citation>
    <scope>NUCLEOTIDE SEQUENCE [LARGE SCALE GENOMIC DNA]</scope>
    <source>
        <strain evidence="2 3">S</strain>
    </source>
</reference>
<feature type="non-terminal residue" evidence="2">
    <location>
        <position position="1"/>
    </location>
</feature>
<dbReference type="Proteomes" id="UP000230423">
    <property type="component" value="Unassembled WGS sequence"/>
</dbReference>
<organism evidence="2 3">
    <name type="scientific">Teladorsagia circumcincta</name>
    <name type="common">Brown stomach worm</name>
    <name type="synonym">Ostertagia circumcincta</name>
    <dbReference type="NCBI Taxonomy" id="45464"/>
    <lineage>
        <taxon>Eukaryota</taxon>
        <taxon>Metazoa</taxon>
        <taxon>Ecdysozoa</taxon>
        <taxon>Nematoda</taxon>
        <taxon>Chromadorea</taxon>
        <taxon>Rhabditida</taxon>
        <taxon>Rhabditina</taxon>
        <taxon>Rhabditomorpha</taxon>
        <taxon>Strongyloidea</taxon>
        <taxon>Trichostrongylidae</taxon>
        <taxon>Teladorsagia</taxon>
    </lineage>
</organism>
<dbReference type="EMBL" id="KZ352169">
    <property type="protein sequence ID" value="PIO62391.1"/>
    <property type="molecule type" value="Genomic_DNA"/>
</dbReference>
<name>A0A2G9TWJ4_TELCI</name>
<accession>A0A2G9TWJ4</accession>
<keyword evidence="3" id="KW-1185">Reference proteome</keyword>